<accession>A0ABU6ZRR5</accession>
<protein>
    <submittedName>
        <fullName evidence="2">Uncharacterized protein</fullName>
    </submittedName>
</protein>
<name>A0ABU6ZRR5_9FABA</name>
<evidence type="ECO:0000313" key="2">
    <source>
        <dbReference type="EMBL" id="MED6224620.1"/>
    </source>
</evidence>
<reference evidence="2 3" key="1">
    <citation type="journal article" date="2023" name="Plants (Basel)">
        <title>Bridging the Gap: Combining Genomics and Transcriptomics Approaches to Understand Stylosanthes scabra, an Orphan Legume from the Brazilian Caatinga.</title>
        <authorList>
            <person name="Ferreira-Neto J.R.C."/>
            <person name="da Silva M.D."/>
            <person name="Binneck E."/>
            <person name="de Melo N.F."/>
            <person name="da Silva R.H."/>
            <person name="de Melo A.L.T.M."/>
            <person name="Pandolfi V."/>
            <person name="Bustamante F.O."/>
            <person name="Brasileiro-Vidal A.C."/>
            <person name="Benko-Iseppon A.M."/>
        </authorList>
    </citation>
    <scope>NUCLEOTIDE SEQUENCE [LARGE SCALE GENOMIC DNA]</scope>
    <source>
        <tissue evidence="2">Leaves</tissue>
    </source>
</reference>
<gene>
    <name evidence="2" type="ORF">PIB30_085877</name>
</gene>
<evidence type="ECO:0000256" key="1">
    <source>
        <dbReference type="SAM" id="MobiDB-lite"/>
    </source>
</evidence>
<comment type="caution">
    <text evidence="2">The sequence shown here is derived from an EMBL/GenBank/DDBJ whole genome shotgun (WGS) entry which is preliminary data.</text>
</comment>
<keyword evidence="3" id="KW-1185">Reference proteome</keyword>
<dbReference type="EMBL" id="JASCZI010273309">
    <property type="protein sequence ID" value="MED6224620.1"/>
    <property type="molecule type" value="Genomic_DNA"/>
</dbReference>
<evidence type="ECO:0000313" key="3">
    <source>
        <dbReference type="Proteomes" id="UP001341840"/>
    </source>
</evidence>
<sequence length="160" mass="17358">MHTHQQDGAGRGEKNKSGVSGVSGTGVEFRNCEEDGCGLSESSGCVGWGFKKSWQRRKMTMVRVGLAGVDGGYGVEGGGEVARRKVMVLGGGTAMWLLRWRRIPWRLLKLRAATRWLRRWQRLDGAVNGNGGSVMVEKDEGEFGGGGWFGSGDGIRRDVV</sequence>
<feature type="region of interest" description="Disordered" evidence="1">
    <location>
        <begin position="1"/>
        <end position="22"/>
    </location>
</feature>
<organism evidence="2 3">
    <name type="scientific">Stylosanthes scabra</name>
    <dbReference type="NCBI Taxonomy" id="79078"/>
    <lineage>
        <taxon>Eukaryota</taxon>
        <taxon>Viridiplantae</taxon>
        <taxon>Streptophyta</taxon>
        <taxon>Embryophyta</taxon>
        <taxon>Tracheophyta</taxon>
        <taxon>Spermatophyta</taxon>
        <taxon>Magnoliopsida</taxon>
        <taxon>eudicotyledons</taxon>
        <taxon>Gunneridae</taxon>
        <taxon>Pentapetalae</taxon>
        <taxon>rosids</taxon>
        <taxon>fabids</taxon>
        <taxon>Fabales</taxon>
        <taxon>Fabaceae</taxon>
        <taxon>Papilionoideae</taxon>
        <taxon>50 kb inversion clade</taxon>
        <taxon>dalbergioids sensu lato</taxon>
        <taxon>Dalbergieae</taxon>
        <taxon>Pterocarpus clade</taxon>
        <taxon>Stylosanthes</taxon>
    </lineage>
</organism>
<dbReference type="Proteomes" id="UP001341840">
    <property type="component" value="Unassembled WGS sequence"/>
</dbReference>
<proteinExistence type="predicted"/>